<keyword evidence="3" id="KW-0052">Apoplast</keyword>
<protein>
    <recommendedName>
        <fullName evidence="12">Retrotransposon gag domain-containing protein</fullName>
    </recommendedName>
</protein>
<evidence type="ECO:0000256" key="3">
    <source>
        <dbReference type="ARBA" id="ARBA00022523"/>
    </source>
</evidence>
<feature type="chain" id="PRO_5045709621" description="Retrotransposon gag domain-containing protein" evidence="9">
    <location>
        <begin position="20"/>
        <end position="389"/>
    </location>
</feature>
<evidence type="ECO:0000256" key="4">
    <source>
        <dbReference type="ARBA" id="ARBA00022525"/>
    </source>
</evidence>
<comment type="similarity">
    <text evidence="2">Belongs to the C-terminally encoded plant signaling peptide (CEP) family.</text>
</comment>
<evidence type="ECO:0000256" key="9">
    <source>
        <dbReference type="SAM" id="SignalP"/>
    </source>
</evidence>
<evidence type="ECO:0008006" key="12">
    <source>
        <dbReference type="Google" id="ProtNLM"/>
    </source>
</evidence>
<keyword evidence="7" id="KW-0379">Hydroxylation</keyword>
<feature type="compositionally biased region" description="Basic and acidic residues" evidence="8">
    <location>
        <begin position="271"/>
        <end position="299"/>
    </location>
</feature>
<keyword evidence="6 9" id="KW-0732">Signal</keyword>
<dbReference type="PANTHER" id="PTHR33348:SF40">
    <property type="entry name" value="PRECURSOR OF CEP3"/>
    <property type="match status" value="1"/>
</dbReference>
<comment type="subcellular location">
    <subcellularLocation>
        <location evidence="1">Secreted</location>
        <location evidence="1">Extracellular space</location>
        <location evidence="1">Apoplast</location>
    </subcellularLocation>
</comment>
<gene>
    <name evidence="10" type="ORF">Tco_0726027</name>
</gene>
<evidence type="ECO:0000313" key="10">
    <source>
        <dbReference type="EMBL" id="GJS76146.1"/>
    </source>
</evidence>
<keyword evidence="11" id="KW-1185">Reference proteome</keyword>
<accession>A0ABQ4YFD9</accession>
<evidence type="ECO:0000256" key="7">
    <source>
        <dbReference type="ARBA" id="ARBA00023278"/>
    </source>
</evidence>
<feature type="signal peptide" evidence="9">
    <location>
        <begin position="1"/>
        <end position="19"/>
    </location>
</feature>
<proteinExistence type="inferred from homology"/>
<feature type="region of interest" description="Disordered" evidence="8">
    <location>
        <begin position="65"/>
        <end position="162"/>
    </location>
</feature>
<dbReference type="InterPro" id="IPR033250">
    <property type="entry name" value="CEP"/>
</dbReference>
<dbReference type="PANTHER" id="PTHR33348">
    <property type="entry name" value="PRECURSOR OF CEP5"/>
    <property type="match status" value="1"/>
</dbReference>
<evidence type="ECO:0000256" key="1">
    <source>
        <dbReference type="ARBA" id="ARBA00004271"/>
    </source>
</evidence>
<evidence type="ECO:0000313" key="11">
    <source>
        <dbReference type="Proteomes" id="UP001151760"/>
    </source>
</evidence>
<name>A0ABQ4YFD9_9ASTR</name>
<comment type="caution">
    <text evidence="10">The sequence shown here is derived from an EMBL/GenBank/DDBJ whole genome shotgun (WGS) entry which is preliminary data.</text>
</comment>
<evidence type="ECO:0000256" key="8">
    <source>
        <dbReference type="SAM" id="MobiDB-lite"/>
    </source>
</evidence>
<reference evidence="10" key="1">
    <citation type="journal article" date="2022" name="Int. J. Mol. Sci.">
        <title>Draft Genome of Tanacetum Coccineum: Genomic Comparison of Closely Related Tanacetum-Family Plants.</title>
        <authorList>
            <person name="Yamashiro T."/>
            <person name="Shiraishi A."/>
            <person name="Nakayama K."/>
            <person name="Satake H."/>
        </authorList>
    </citation>
    <scope>NUCLEOTIDE SEQUENCE</scope>
</reference>
<organism evidence="10 11">
    <name type="scientific">Tanacetum coccineum</name>
    <dbReference type="NCBI Taxonomy" id="301880"/>
    <lineage>
        <taxon>Eukaryota</taxon>
        <taxon>Viridiplantae</taxon>
        <taxon>Streptophyta</taxon>
        <taxon>Embryophyta</taxon>
        <taxon>Tracheophyta</taxon>
        <taxon>Spermatophyta</taxon>
        <taxon>Magnoliopsida</taxon>
        <taxon>eudicotyledons</taxon>
        <taxon>Gunneridae</taxon>
        <taxon>Pentapetalae</taxon>
        <taxon>asterids</taxon>
        <taxon>campanulids</taxon>
        <taxon>Asterales</taxon>
        <taxon>Asteraceae</taxon>
        <taxon>Asteroideae</taxon>
        <taxon>Anthemideae</taxon>
        <taxon>Anthemidinae</taxon>
        <taxon>Tanacetum</taxon>
    </lineage>
</organism>
<reference evidence="10" key="2">
    <citation type="submission" date="2022-01" db="EMBL/GenBank/DDBJ databases">
        <authorList>
            <person name="Yamashiro T."/>
            <person name="Shiraishi A."/>
            <person name="Satake H."/>
            <person name="Nakayama K."/>
        </authorList>
    </citation>
    <scope>NUCLEOTIDE SEQUENCE</scope>
</reference>
<keyword evidence="5" id="KW-0372">Hormone</keyword>
<evidence type="ECO:0000256" key="2">
    <source>
        <dbReference type="ARBA" id="ARBA00008963"/>
    </source>
</evidence>
<keyword evidence="4" id="KW-0964">Secreted</keyword>
<dbReference type="EMBL" id="BQNB010010353">
    <property type="protein sequence ID" value="GJS76146.1"/>
    <property type="molecule type" value="Genomic_DNA"/>
</dbReference>
<feature type="region of interest" description="Disordered" evidence="8">
    <location>
        <begin position="262"/>
        <end position="311"/>
    </location>
</feature>
<evidence type="ECO:0000256" key="6">
    <source>
        <dbReference type="ARBA" id="ARBA00022729"/>
    </source>
</evidence>
<dbReference type="Proteomes" id="UP001151760">
    <property type="component" value="Unassembled WGS sequence"/>
</dbReference>
<evidence type="ECO:0000256" key="5">
    <source>
        <dbReference type="ARBA" id="ARBA00022702"/>
    </source>
</evidence>
<sequence length="389" mass="42765">MSHFKLYSWLIILIISGHGMVVMEGRLLKSIKKQHPLRNAESHQDSPADGVPSAGLHVAEKKETFPPKVAAQSQEFGRSEPESVNDFRPTTPGNSPGAGHSFPENRPDTQTDVKGGVPAVAQSIPTGPGHSPGVGHPKQDQVRNNESPYSWQKEDSTKAQSPRMKLCGVGVKVTTIQTEVTSPNATKSCNSTEDTGLRSNSTGLILLMSCNYLEIVGGAEIPHTRTGSEVRSTEAMDSAINDLTSKFASMLTVLEEIRSAIVGGGNQPNREGNERGPDEKGEETLDDFNRGRRGGDRPRVMTGRNINPRGYGERQSYRVKAETPNFVRNLDIEAVLDWLYEVDKFFDIMEVPEEEQLKVVSYKLCGGAGAWWQREQDNRRAQGRQPVDT</sequence>